<evidence type="ECO:0000256" key="7">
    <source>
        <dbReference type="ARBA" id="ARBA00023136"/>
    </source>
</evidence>
<comment type="caution">
    <text evidence="11">The sequence shown here is derived from an EMBL/GenBank/DDBJ whole genome shotgun (WGS) entry which is preliminary data.</text>
</comment>
<keyword evidence="12" id="KW-1185">Reference proteome</keyword>
<dbReference type="OrthoDB" id="846150at2"/>
<organism evidence="11 12">
    <name type="scientific">Pedobacter lusitanus</name>
    <dbReference type="NCBI Taxonomy" id="1503925"/>
    <lineage>
        <taxon>Bacteria</taxon>
        <taxon>Pseudomonadati</taxon>
        <taxon>Bacteroidota</taxon>
        <taxon>Sphingobacteriia</taxon>
        <taxon>Sphingobacteriales</taxon>
        <taxon>Sphingobacteriaceae</taxon>
        <taxon>Pedobacter</taxon>
    </lineage>
</organism>
<keyword evidence="6 8" id="KW-1133">Transmembrane helix</keyword>
<dbReference type="InterPro" id="IPR003593">
    <property type="entry name" value="AAA+_ATPase"/>
</dbReference>
<dbReference type="RefSeq" id="WP_041886428.1">
    <property type="nucleotide sequence ID" value="NZ_CP157278.1"/>
</dbReference>
<dbReference type="SMART" id="SM00382">
    <property type="entry name" value="AAA"/>
    <property type="match status" value="1"/>
</dbReference>
<gene>
    <name evidence="11" type="ORF">TH53_23800</name>
</gene>
<dbReference type="STRING" id="1503925.TH53_23800"/>
<keyword evidence="7 8" id="KW-0472">Membrane</keyword>
<dbReference type="GO" id="GO:1904680">
    <property type="term" value="F:peptide transmembrane transporter activity"/>
    <property type="evidence" value="ECO:0007669"/>
    <property type="project" value="InterPro"/>
</dbReference>
<keyword evidence="4" id="KW-0547">Nucleotide-binding</keyword>
<name>A0A0D0GC82_9SPHI</name>
<evidence type="ECO:0000313" key="11">
    <source>
        <dbReference type="EMBL" id="KIO74907.1"/>
    </source>
</evidence>
<evidence type="ECO:0008006" key="13">
    <source>
        <dbReference type="Google" id="ProtNLM"/>
    </source>
</evidence>
<evidence type="ECO:0000256" key="1">
    <source>
        <dbReference type="ARBA" id="ARBA00004651"/>
    </source>
</evidence>
<dbReference type="InterPro" id="IPR005898">
    <property type="entry name" value="Cyc_pep_transpt_SyrD/YojI"/>
</dbReference>
<feature type="domain" description="ABC transmembrane type-1" evidence="10">
    <location>
        <begin position="16"/>
        <end position="291"/>
    </location>
</feature>
<dbReference type="Gene3D" id="3.40.50.300">
    <property type="entry name" value="P-loop containing nucleotide triphosphate hydrolases"/>
    <property type="match status" value="1"/>
</dbReference>
<evidence type="ECO:0000259" key="10">
    <source>
        <dbReference type="PROSITE" id="PS50929"/>
    </source>
</evidence>
<dbReference type="AlphaFoldDB" id="A0A0D0GC82"/>
<dbReference type="InterPro" id="IPR050095">
    <property type="entry name" value="ECF_ABC_transporter_ATP-bd"/>
</dbReference>
<dbReference type="InterPro" id="IPR027417">
    <property type="entry name" value="P-loop_NTPase"/>
</dbReference>
<dbReference type="GO" id="GO:0005524">
    <property type="term" value="F:ATP binding"/>
    <property type="evidence" value="ECO:0007669"/>
    <property type="project" value="UniProtKB-KW"/>
</dbReference>
<dbReference type="GO" id="GO:0015833">
    <property type="term" value="P:peptide transport"/>
    <property type="evidence" value="ECO:0007669"/>
    <property type="project" value="InterPro"/>
</dbReference>
<dbReference type="SUPFAM" id="SSF52540">
    <property type="entry name" value="P-loop containing nucleoside triphosphate hydrolases"/>
    <property type="match status" value="1"/>
</dbReference>
<dbReference type="PROSITE" id="PS50929">
    <property type="entry name" value="ABC_TM1F"/>
    <property type="match status" value="1"/>
</dbReference>
<dbReference type="PROSITE" id="PS50893">
    <property type="entry name" value="ABC_TRANSPORTER_2"/>
    <property type="match status" value="1"/>
</dbReference>
<dbReference type="InterPro" id="IPR036640">
    <property type="entry name" value="ABC1_TM_sf"/>
</dbReference>
<feature type="transmembrane region" description="Helical" evidence="8">
    <location>
        <begin position="52"/>
        <end position="69"/>
    </location>
</feature>
<dbReference type="SUPFAM" id="SSF90123">
    <property type="entry name" value="ABC transporter transmembrane region"/>
    <property type="match status" value="1"/>
</dbReference>
<reference evidence="11 12" key="1">
    <citation type="submission" date="2015-01" db="EMBL/GenBank/DDBJ databases">
        <title>Draft genome sequence of Pedobacter sp. NL19 isolated from sludge of an effluent treatment pond in an abandoned uranium mine.</title>
        <authorList>
            <person name="Santos T."/>
            <person name="Caetano T."/>
            <person name="Covas C."/>
            <person name="Cruz A."/>
            <person name="Mendo S."/>
        </authorList>
    </citation>
    <scope>NUCLEOTIDE SEQUENCE [LARGE SCALE GENOMIC DNA]</scope>
    <source>
        <strain evidence="11 12">NL19</strain>
    </source>
</reference>
<dbReference type="PANTHER" id="PTHR43553:SF11">
    <property type="entry name" value="ABC TRANSPORTER ATP-BINDING_PERMEASE PROTEIN YOJI"/>
    <property type="match status" value="1"/>
</dbReference>
<feature type="transmembrane region" description="Helical" evidence="8">
    <location>
        <begin position="147"/>
        <end position="166"/>
    </location>
</feature>
<feature type="domain" description="ABC transporter" evidence="9">
    <location>
        <begin position="329"/>
        <end position="560"/>
    </location>
</feature>
<sequence length="563" mass="64810">MSILNKFTNGSKKFYFFLILLSAVNSIVYSTLLVFINKIIVEKHLFFKGYDWILFFGILSFSFVIKRLFQNYIINLTQTVLLDMELSILNSIGQANYTSFEKLGQQKIYSAIGDTRIVGQIPDIIVNVINSCVLIICALGYLFWVSIIGGVIITGLMGLLLCLYLYKNRGIENELNKLRDLQNDYYKYLIDLLDGFKELKMSLKRNSTIYNKFLKNNRIEGKLLGVSSSVKYMNNELIGNYSWFIILGITLFALPNIDKVSSEQVTSLVITILYLMAPIATLISIVPLYTRVKVAFTRIQQLEDMLLTQVKSEATDKEITLNEAEFKTLKLVDVMYEYYDTHKEKFFVVGPINLEIVKGELIFVTGGNGSGKSTFINLLTGLYEPSEGHIYFNGEKITKDLYPGYRDKISAIFTSNYLFNANYDSFSLDQSNQKLKEFIDKLKMNNVLQFVEGENFISNDLSKGQQKRLAMIYALMEEREILILDEWAAEQDPQFRDYFYSVLLPHFKDLGKTMLLVTHDDYYFSFCDRTIKFDFGKIVADTNIVRDRREGVQLENGKSVFNS</sequence>
<keyword evidence="3 8" id="KW-0812">Transmembrane</keyword>
<dbReference type="GO" id="GO:0043190">
    <property type="term" value="C:ATP-binding cassette (ABC) transporter complex"/>
    <property type="evidence" value="ECO:0007669"/>
    <property type="project" value="TreeGrafter"/>
</dbReference>
<dbReference type="GO" id="GO:0016887">
    <property type="term" value="F:ATP hydrolysis activity"/>
    <property type="evidence" value="ECO:0007669"/>
    <property type="project" value="InterPro"/>
</dbReference>
<dbReference type="PANTHER" id="PTHR43553">
    <property type="entry name" value="HEAVY METAL TRANSPORTER"/>
    <property type="match status" value="1"/>
</dbReference>
<proteinExistence type="predicted"/>
<dbReference type="InterPro" id="IPR003439">
    <property type="entry name" value="ABC_transporter-like_ATP-bd"/>
</dbReference>
<dbReference type="GO" id="GO:0140359">
    <property type="term" value="F:ABC-type transporter activity"/>
    <property type="evidence" value="ECO:0007669"/>
    <property type="project" value="InterPro"/>
</dbReference>
<keyword evidence="5" id="KW-0067">ATP-binding</keyword>
<dbReference type="EMBL" id="JXRA01000127">
    <property type="protein sequence ID" value="KIO74907.1"/>
    <property type="molecule type" value="Genomic_DNA"/>
</dbReference>
<evidence type="ECO:0000256" key="2">
    <source>
        <dbReference type="ARBA" id="ARBA00022448"/>
    </source>
</evidence>
<accession>A0A0D0GC82</accession>
<evidence type="ECO:0000256" key="5">
    <source>
        <dbReference type="ARBA" id="ARBA00022840"/>
    </source>
</evidence>
<evidence type="ECO:0000256" key="3">
    <source>
        <dbReference type="ARBA" id="ARBA00022692"/>
    </source>
</evidence>
<evidence type="ECO:0000313" key="12">
    <source>
        <dbReference type="Proteomes" id="UP000032049"/>
    </source>
</evidence>
<evidence type="ECO:0000259" key="9">
    <source>
        <dbReference type="PROSITE" id="PS50893"/>
    </source>
</evidence>
<protein>
    <recommendedName>
        <fullName evidence="13">Cyclic peptide transporter</fullName>
    </recommendedName>
</protein>
<evidence type="ECO:0000256" key="6">
    <source>
        <dbReference type="ARBA" id="ARBA00022989"/>
    </source>
</evidence>
<feature type="transmembrane region" description="Helical" evidence="8">
    <location>
        <begin position="267"/>
        <end position="289"/>
    </location>
</feature>
<dbReference type="Pfam" id="PF00005">
    <property type="entry name" value="ABC_tran"/>
    <property type="match status" value="1"/>
</dbReference>
<dbReference type="InterPro" id="IPR011527">
    <property type="entry name" value="ABC1_TM_dom"/>
</dbReference>
<dbReference type="Proteomes" id="UP000032049">
    <property type="component" value="Unassembled WGS sequence"/>
</dbReference>
<feature type="transmembrane region" description="Helical" evidence="8">
    <location>
        <begin position="124"/>
        <end position="141"/>
    </location>
</feature>
<feature type="transmembrane region" description="Helical" evidence="8">
    <location>
        <begin position="237"/>
        <end position="255"/>
    </location>
</feature>
<feature type="transmembrane region" description="Helical" evidence="8">
    <location>
        <begin position="14"/>
        <end position="40"/>
    </location>
</feature>
<dbReference type="Gene3D" id="1.20.1560.10">
    <property type="entry name" value="ABC transporter type 1, transmembrane domain"/>
    <property type="match status" value="1"/>
</dbReference>
<dbReference type="NCBIfam" id="TIGR01194">
    <property type="entry name" value="cyc_pep_trnsptr"/>
    <property type="match status" value="1"/>
</dbReference>
<keyword evidence="2" id="KW-0813">Transport</keyword>
<evidence type="ECO:0000256" key="8">
    <source>
        <dbReference type="SAM" id="Phobius"/>
    </source>
</evidence>
<comment type="subcellular location">
    <subcellularLocation>
        <location evidence="1">Cell membrane</location>
        <topology evidence="1">Multi-pass membrane protein</topology>
    </subcellularLocation>
</comment>
<evidence type="ECO:0000256" key="4">
    <source>
        <dbReference type="ARBA" id="ARBA00022741"/>
    </source>
</evidence>